<evidence type="ECO:0000256" key="3">
    <source>
        <dbReference type="ARBA" id="ARBA00023125"/>
    </source>
</evidence>
<evidence type="ECO:0000256" key="4">
    <source>
        <dbReference type="ARBA" id="ARBA00023163"/>
    </source>
</evidence>
<dbReference type="InterPro" id="IPR001471">
    <property type="entry name" value="AP2/ERF_dom"/>
</dbReference>
<dbReference type="GO" id="GO:0003677">
    <property type="term" value="F:DNA binding"/>
    <property type="evidence" value="ECO:0007669"/>
    <property type="project" value="UniProtKB-KW"/>
</dbReference>
<dbReference type="AlphaFoldDB" id="A0A1E5WJI2"/>
<dbReference type="GO" id="GO:0003700">
    <property type="term" value="F:DNA-binding transcription factor activity"/>
    <property type="evidence" value="ECO:0007669"/>
    <property type="project" value="InterPro"/>
</dbReference>
<evidence type="ECO:0000256" key="1">
    <source>
        <dbReference type="ARBA" id="ARBA00004123"/>
    </source>
</evidence>
<evidence type="ECO:0000313" key="9">
    <source>
        <dbReference type="Proteomes" id="UP000095767"/>
    </source>
</evidence>
<comment type="caution">
    <text evidence="8">The sequence shown here is derived from an EMBL/GenBank/DDBJ whole genome shotgun (WGS) entry which is preliminary data.</text>
</comment>
<feature type="non-terminal residue" evidence="8">
    <location>
        <position position="88"/>
    </location>
</feature>
<dbReference type="Proteomes" id="UP000095767">
    <property type="component" value="Unassembled WGS sequence"/>
</dbReference>
<dbReference type="STRING" id="888268.A0A1E5WJI2"/>
<evidence type="ECO:0000256" key="5">
    <source>
        <dbReference type="ARBA" id="ARBA00023242"/>
    </source>
</evidence>
<dbReference type="CDD" id="cd00018">
    <property type="entry name" value="AP2"/>
    <property type="match status" value="1"/>
</dbReference>
<dbReference type="Pfam" id="PF00847">
    <property type="entry name" value="AP2"/>
    <property type="match status" value="1"/>
</dbReference>
<comment type="subcellular location">
    <subcellularLocation>
        <location evidence="1">Nucleus</location>
    </subcellularLocation>
</comment>
<dbReference type="InterPro" id="IPR016177">
    <property type="entry name" value="DNA-bd_dom_sf"/>
</dbReference>
<dbReference type="GO" id="GO:0005634">
    <property type="term" value="C:nucleus"/>
    <property type="evidence" value="ECO:0007669"/>
    <property type="project" value="UniProtKB-SubCell"/>
</dbReference>
<keyword evidence="4" id="KW-0804">Transcription</keyword>
<keyword evidence="2" id="KW-0805">Transcription regulation</keyword>
<dbReference type="PROSITE" id="PS51032">
    <property type="entry name" value="AP2_ERF"/>
    <property type="match status" value="1"/>
</dbReference>
<dbReference type="OrthoDB" id="550883at2759"/>
<organism evidence="8 9">
    <name type="scientific">Dichanthelium oligosanthes</name>
    <dbReference type="NCBI Taxonomy" id="888268"/>
    <lineage>
        <taxon>Eukaryota</taxon>
        <taxon>Viridiplantae</taxon>
        <taxon>Streptophyta</taxon>
        <taxon>Embryophyta</taxon>
        <taxon>Tracheophyta</taxon>
        <taxon>Spermatophyta</taxon>
        <taxon>Magnoliopsida</taxon>
        <taxon>Liliopsida</taxon>
        <taxon>Poales</taxon>
        <taxon>Poaceae</taxon>
        <taxon>PACMAD clade</taxon>
        <taxon>Panicoideae</taxon>
        <taxon>Panicodae</taxon>
        <taxon>Paniceae</taxon>
        <taxon>Dichantheliinae</taxon>
        <taxon>Dichanthelium</taxon>
    </lineage>
</organism>
<dbReference type="SUPFAM" id="SSF54171">
    <property type="entry name" value="DNA-binding domain"/>
    <property type="match status" value="1"/>
</dbReference>
<feature type="non-terminal residue" evidence="8">
    <location>
        <position position="1"/>
    </location>
</feature>
<feature type="domain" description="AP2/ERF" evidence="7">
    <location>
        <begin position="1"/>
        <end position="57"/>
    </location>
</feature>
<evidence type="ECO:0000256" key="2">
    <source>
        <dbReference type="ARBA" id="ARBA00023015"/>
    </source>
</evidence>
<dbReference type="EMBL" id="LWDX02004989">
    <property type="protein sequence ID" value="OEL37571.1"/>
    <property type="molecule type" value="Genomic_DNA"/>
</dbReference>
<keyword evidence="5" id="KW-0539">Nucleus</keyword>
<dbReference type="InterPro" id="IPR050913">
    <property type="entry name" value="AP2/ERF_ERF"/>
</dbReference>
<dbReference type="InterPro" id="IPR036955">
    <property type="entry name" value="AP2/ERF_dom_sf"/>
</dbReference>
<dbReference type="PRINTS" id="PR00367">
    <property type="entry name" value="ETHRSPELEMNT"/>
</dbReference>
<name>A0A1E5WJI2_9POAL</name>
<proteinExistence type="predicted"/>
<reference evidence="8 9" key="1">
    <citation type="submission" date="2016-09" db="EMBL/GenBank/DDBJ databases">
        <title>The draft genome of Dichanthelium oligosanthes: A C3 panicoid grass species.</title>
        <authorList>
            <person name="Studer A.J."/>
            <person name="Schnable J.C."/>
            <person name="Brutnell T.P."/>
        </authorList>
    </citation>
    <scope>NUCLEOTIDE SEQUENCE [LARGE SCALE GENOMIC DNA]</scope>
    <source>
        <strain evidence="9">cv. Kellogg 1175</strain>
        <tissue evidence="8">Leaf</tissue>
    </source>
</reference>
<evidence type="ECO:0000259" key="7">
    <source>
        <dbReference type="PROSITE" id="PS51032"/>
    </source>
</evidence>
<sequence>FRGVRQRPWGRWAAEIREPQRGRRVWPGTFNTAEEAAAAYVAACLRIHRPGASTNLPPRPSAGDTGPLPPPAASLLPPRPPPPPPAPR</sequence>
<feature type="compositionally biased region" description="Pro residues" evidence="6">
    <location>
        <begin position="67"/>
        <end position="88"/>
    </location>
</feature>
<evidence type="ECO:0000313" key="8">
    <source>
        <dbReference type="EMBL" id="OEL37571.1"/>
    </source>
</evidence>
<accession>A0A1E5WJI2</accession>
<evidence type="ECO:0000256" key="6">
    <source>
        <dbReference type="SAM" id="MobiDB-lite"/>
    </source>
</evidence>
<dbReference type="PANTHER" id="PTHR31194:SF67">
    <property type="entry name" value="AP2_ERF DOMAIN-CONTAINING PROTEIN"/>
    <property type="match status" value="1"/>
</dbReference>
<feature type="region of interest" description="Disordered" evidence="6">
    <location>
        <begin position="50"/>
        <end position="88"/>
    </location>
</feature>
<dbReference type="Gene3D" id="3.30.730.10">
    <property type="entry name" value="AP2/ERF domain"/>
    <property type="match status" value="1"/>
</dbReference>
<protein>
    <recommendedName>
        <fullName evidence="7">AP2/ERF domain-containing protein</fullName>
    </recommendedName>
</protein>
<dbReference type="SMART" id="SM00380">
    <property type="entry name" value="AP2"/>
    <property type="match status" value="1"/>
</dbReference>
<keyword evidence="3" id="KW-0238">DNA-binding</keyword>
<keyword evidence="9" id="KW-1185">Reference proteome</keyword>
<dbReference type="PANTHER" id="PTHR31194">
    <property type="entry name" value="SHN SHINE , DNA BINDING / TRANSCRIPTION FACTOR"/>
    <property type="match status" value="1"/>
</dbReference>
<gene>
    <name evidence="8" type="ORF">BAE44_0001410</name>
</gene>